<dbReference type="InterPro" id="IPR040122">
    <property type="entry name" value="Importin_beta"/>
</dbReference>
<dbReference type="Pfam" id="PF03810">
    <property type="entry name" value="IBN_N"/>
    <property type="match status" value="1"/>
</dbReference>
<dbReference type="GO" id="GO:0006606">
    <property type="term" value="P:protein import into nucleus"/>
    <property type="evidence" value="ECO:0007669"/>
    <property type="project" value="InterPro"/>
</dbReference>
<dbReference type="PANTHER" id="PTHR10527">
    <property type="entry name" value="IMPORTIN BETA"/>
    <property type="match status" value="1"/>
</dbReference>
<protein>
    <recommendedName>
        <fullName evidence="6">Importin N-terminal domain-containing protein</fullName>
    </recommendedName>
</protein>
<dbReference type="InterPro" id="IPR016024">
    <property type="entry name" value="ARM-type_fold"/>
</dbReference>
<proteinExistence type="predicted"/>
<sequence length="166" mass="18358">MASVSKSSGGADTMMWQPQEDGVREICSLLQKQISPNSPLIWCRQQLQHFSQLPDFNNYLAYIIARAQGISVEIRQAAGLLLKNNLKSAYRLTSHSFQQYIKSEMLHSLGASNRHIRSTVGGVISVVVQQGGIVGWPELLQALVQCMDSNDLNHMEGAMDISITIT</sequence>
<evidence type="ECO:0000256" key="2">
    <source>
        <dbReference type="ARBA" id="ARBA00022448"/>
    </source>
</evidence>
<dbReference type="STRING" id="3469.A0A4Y7K1C3"/>
<dbReference type="Gramene" id="RZC67153">
    <property type="protein sequence ID" value="RZC67153"/>
    <property type="gene ID" value="C5167_010847"/>
</dbReference>
<dbReference type="AlphaFoldDB" id="A0A4Y7K1C3"/>
<evidence type="ECO:0000256" key="1">
    <source>
        <dbReference type="ARBA" id="ARBA00004496"/>
    </source>
</evidence>
<evidence type="ECO:0000313" key="8">
    <source>
        <dbReference type="Proteomes" id="UP000316621"/>
    </source>
</evidence>
<dbReference type="SMART" id="SM00913">
    <property type="entry name" value="IBN_N"/>
    <property type="match status" value="1"/>
</dbReference>
<evidence type="ECO:0000313" key="7">
    <source>
        <dbReference type="EMBL" id="RZC67153.1"/>
    </source>
</evidence>
<keyword evidence="3" id="KW-0963">Cytoplasm</keyword>
<dbReference type="GO" id="GO:0031267">
    <property type="term" value="F:small GTPase binding"/>
    <property type="evidence" value="ECO:0007669"/>
    <property type="project" value="InterPro"/>
</dbReference>
<comment type="subcellular location">
    <subcellularLocation>
        <location evidence="1">Cytoplasm</location>
    </subcellularLocation>
</comment>
<keyword evidence="2" id="KW-0813">Transport</keyword>
<organism evidence="7 8">
    <name type="scientific">Papaver somniferum</name>
    <name type="common">Opium poppy</name>
    <dbReference type="NCBI Taxonomy" id="3469"/>
    <lineage>
        <taxon>Eukaryota</taxon>
        <taxon>Viridiplantae</taxon>
        <taxon>Streptophyta</taxon>
        <taxon>Embryophyta</taxon>
        <taxon>Tracheophyta</taxon>
        <taxon>Spermatophyta</taxon>
        <taxon>Magnoliopsida</taxon>
        <taxon>Ranunculales</taxon>
        <taxon>Papaveraceae</taxon>
        <taxon>Papaveroideae</taxon>
        <taxon>Papaver</taxon>
    </lineage>
</organism>
<dbReference type="Gene3D" id="1.25.10.10">
    <property type="entry name" value="Leucine-rich Repeat Variant"/>
    <property type="match status" value="1"/>
</dbReference>
<keyword evidence="8" id="KW-1185">Reference proteome</keyword>
<gene>
    <name evidence="7" type="ORF">C5167_010847</name>
</gene>
<evidence type="ECO:0000259" key="6">
    <source>
        <dbReference type="PROSITE" id="PS50166"/>
    </source>
</evidence>
<dbReference type="GO" id="GO:0005737">
    <property type="term" value="C:cytoplasm"/>
    <property type="evidence" value="ECO:0007669"/>
    <property type="project" value="UniProtKB-SubCell"/>
</dbReference>
<dbReference type="InterPro" id="IPR001494">
    <property type="entry name" value="Importin-beta_N"/>
</dbReference>
<accession>A0A4Y7K1C3</accession>
<dbReference type="EMBL" id="CM010720">
    <property type="protein sequence ID" value="RZC67153.1"/>
    <property type="molecule type" value="Genomic_DNA"/>
</dbReference>
<keyword evidence="5" id="KW-0653">Protein transport</keyword>
<keyword evidence="4" id="KW-0677">Repeat</keyword>
<dbReference type="SUPFAM" id="SSF48371">
    <property type="entry name" value="ARM repeat"/>
    <property type="match status" value="1"/>
</dbReference>
<reference evidence="7 8" key="1">
    <citation type="journal article" date="2018" name="Science">
        <title>The opium poppy genome and morphinan production.</title>
        <authorList>
            <person name="Guo L."/>
            <person name="Winzer T."/>
            <person name="Yang X."/>
            <person name="Li Y."/>
            <person name="Ning Z."/>
            <person name="He Z."/>
            <person name="Teodor R."/>
            <person name="Lu Y."/>
            <person name="Bowser T.A."/>
            <person name="Graham I.A."/>
            <person name="Ye K."/>
        </authorList>
    </citation>
    <scope>NUCLEOTIDE SEQUENCE [LARGE SCALE GENOMIC DNA]</scope>
    <source>
        <strain evidence="8">cv. HN1</strain>
        <tissue evidence="7">Leaves</tissue>
    </source>
</reference>
<feature type="domain" description="Importin N-terminal" evidence="6">
    <location>
        <begin position="43"/>
        <end position="111"/>
    </location>
</feature>
<dbReference type="PROSITE" id="PS50166">
    <property type="entry name" value="IMPORTIN_B_NT"/>
    <property type="match status" value="1"/>
</dbReference>
<dbReference type="Proteomes" id="UP000316621">
    <property type="component" value="Chromosome 6"/>
</dbReference>
<evidence type="ECO:0000256" key="4">
    <source>
        <dbReference type="ARBA" id="ARBA00022737"/>
    </source>
</evidence>
<name>A0A4Y7K1C3_PAPSO</name>
<evidence type="ECO:0000256" key="5">
    <source>
        <dbReference type="ARBA" id="ARBA00022927"/>
    </source>
</evidence>
<dbReference type="InterPro" id="IPR011989">
    <property type="entry name" value="ARM-like"/>
</dbReference>
<evidence type="ECO:0000256" key="3">
    <source>
        <dbReference type="ARBA" id="ARBA00022490"/>
    </source>
</evidence>